<sequence length="52" mass="5850">MVRLIAIIVLIALAYVLVRYDTRENIQKGIIVVLCSAFAIYLIAVVVSELMR</sequence>
<keyword evidence="1" id="KW-0472">Membrane</keyword>
<gene>
    <name evidence="2" type="ORF">SAMN02745781_01606</name>
</gene>
<keyword evidence="3" id="KW-1185">Reference proteome</keyword>
<dbReference type="EMBL" id="FQUH01000006">
    <property type="protein sequence ID" value="SHF17162.1"/>
    <property type="molecule type" value="Genomic_DNA"/>
</dbReference>
<dbReference type="Proteomes" id="UP000184159">
    <property type="component" value="Unassembled WGS sequence"/>
</dbReference>
<dbReference type="AlphaFoldDB" id="A0A1M4ZH86"/>
<proteinExistence type="predicted"/>
<protein>
    <submittedName>
        <fullName evidence="2">Uncharacterized protein</fullName>
    </submittedName>
</protein>
<evidence type="ECO:0000313" key="3">
    <source>
        <dbReference type="Proteomes" id="UP000184159"/>
    </source>
</evidence>
<keyword evidence="1" id="KW-0812">Transmembrane</keyword>
<accession>A0A1M4ZH86</accession>
<keyword evidence="1" id="KW-1133">Transmembrane helix</keyword>
<organism evidence="2 3">
    <name type="scientific">Vibrio gazogenes DSM 21264 = NBRC 103151</name>
    <dbReference type="NCBI Taxonomy" id="1123492"/>
    <lineage>
        <taxon>Bacteria</taxon>
        <taxon>Pseudomonadati</taxon>
        <taxon>Pseudomonadota</taxon>
        <taxon>Gammaproteobacteria</taxon>
        <taxon>Vibrionales</taxon>
        <taxon>Vibrionaceae</taxon>
        <taxon>Vibrio</taxon>
    </lineage>
</organism>
<feature type="transmembrane region" description="Helical" evidence="1">
    <location>
        <begin position="29"/>
        <end position="47"/>
    </location>
</feature>
<reference evidence="3" key="1">
    <citation type="submission" date="2016-11" db="EMBL/GenBank/DDBJ databases">
        <authorList>
            <person name="Varghese N."/>
            <person name="Submissions S."/>
        </authorList>
    </citation>
    <scope>NUCLEOTIDE SEQUENCE [LARGE SCALE GENOMIC DNA]</scope>
    <source>
        <strain evidence="3">DSM 21264</strain>
    </source>
</reference>
<name>A0A1M4ZH86_VIBGA</name>
<evidence type="ECO:0000313" key="2">
    <source>
        <dbReference type="EMBL" id="SHF17162.1"/>
    </source>
</evidence>
<evidence type="ECO:0000256" key="1">
    <source>
        <dbReference type="SAM" id="Phobius"/>
    </source>
</evidence>